<dbReference type="AlphaFoldDB" id="K9YYT1"/>
<evidence type="ECO:0000256" key="6">
    <source>
        <dbReference type="ARBA" id="ARBA00022989"/>
    </source>
</evidence>
<sequence>MSSNQSEMQPLESPWQRNLSQTFAIETWFKRGFAILGSIPILITLSIIVIFLLETLLFFQEVPLIQFLTDTEWTAWFSGPNAQYGIFVLASATFMVSAIAIITAIILGVLGAVYIAEYASPTFRRFLKPALEALSGIPTIVFGYFALLFVTPFLQTFIPELAAFNSLSAGIIVGILITPTISSLSEEALRNVPDEIRDGASALGFTKSETIIKILIPAAFPGIVAAITLALSRALGETMIVATAAGQNPNLTLNPFVPVSTMTAFIIQVSLGTLEFGSTVFKAVFTVGTVLFLITLALNTFGNWLTRRSEKEISGILSPESLEPETETRTAQEEIEFTKTLGERTKNMRSQLSPQPYRLWREDGFRLLSLVAAFTGIVVLLVLFFDLAQRGFPIDWQFLSSFASRKAEQSGILAPLMGTIWLFLLTAILMIPVGVGAAIYLEEYYPDNWLARIIEINIANLAAVPSIIYGLLGLELFVRFLKPVTAGPTILAAGLTLAVIVLPTLIITSRSALRDVSQEIRQGGSAVGMTKGQMLFYLVIPAALPGLVTGILLALSRSVGETAALIAVGAAAAVRFLPDLTSQYTALPVQIFYWLQQPDTEVQNNAASATIVLIVMVLSLNIAAVILRDFYRRQSN</sequence>
<feature type="transmembrane region" description="Helical" evidence="8">
    <location>
        <begin position="136"/>
        <end position="154"/>
    </location>
</feature>
<feature type="domain" description="ABC transmembrane type-1" evidence="9">
    <location>
        <begin position="416"/>
        <end position="624"/>
    </location>
</feature>
<evidence type="ECO:0000256" key="7">
    <source>
        <dbReference type="ARBA" id="ARBA00023136"/>
    </source>
</evidence>
<feature type="transmembrane region" description="Helical" evidence="8">
    <location>
        <begin position="453"/>
        <end position="478"/>
    </location>
</feature>
<dbReference type="PANTHER" id="PTHR43470:SF5">
    <property type="entry name" value="PHOSPHATE TRANSPORT SYSTEM PERMEASE PROTEIN PSTA"/>
    <property type="match status" value="1"/>
</dbReference>
<comment type="subcellular location">
    <subcellularLocation>
        <location evidence="1">Cell membrane</location>
        <topology evidence="1">Multi-pass membrane protein</topology>
    </subcellularLocation>
</comment>
<feature type="transmembrane region" description="Helical" evidence="8">
    <location>
        <begin position="211"/>
        <end position="231"/>
    </location>
</feature>
<evidence type="ECO:0000256" key="2">
    <source>
        <dbReference type="ARBA" id="ARBA00007069"/>
    </source>
</evidence>
<feature type="transmembrane region" description="Helical" evidence="8">
    <location>
        <begin position="367"/>
        <end position="385"/>
    </location>
</feature>
<feature type="transmembrane region" description="Helical" evidence="8">
    <location>
        <begin position="283"/>
        <end position="305"/>
    </location>
</feature>
<dbReference type="KEGG" id="dsl:Dacsa_3114"/>
<dbReference type="PATRIC" id="fig|13035.3.peg.3530"/>
<dbReference type="PANTHER" id="PTHR43470">
    <property type="entry name" value="PHOSPHATE TRANSPORT SYSTEM PERMEASE PROTEIN PSTA-RELATED"/>
    <property type="match status" value="1"/>
</dbReference>
<evidence type="ECO:0000256" key="5">
    <source>
        <dbReference type="ARBA" id="ARBA00022692"/>
    </source>
</evidence>
<feature type="transmembrane region" description="Helical" evidence="8">
    <location>
        <begin position="33"/>
        <end position="59"/>
    </location>
</feature>
<feature type="transmembrane region" description="Helical" evidence="8">
    <location>
        <begin position="86"/>
        <end position="116"/>
    </location>
</feature>
<feature type="transmembrane region" description="Helical" evidence="8">
    <location>
        <begin position="251"/>
        <end position="271"/>
    </location>
</feature>
<dbReference type="eggNOG" id="COG0581">
    <property type="taxonomic scope" value="Bacteria"/>
</dbReference>
<dbReference type="InterPro" id="IPR005672">
    <property type="entry name" value="Phosphate_PstA"/>
</dbReference>
<feature type="transmembrane region" description="Helical" evidence="8">
    <location>
        <begin position="420"/>
        <end position="441"/>
    </location>
</feature>
<keyword evidence="6 8" id="KW-1133">Transmembrane helix</keyword>
<feature type="transmembrane region" description="Helical" evidence="8">
    <location>
        <begin position="606"/>
        <end position="627"/>
    </location>
</feature>
<reference evidence="10" key="1">
    <citation type="submission" date="2012-04" db="EMBL/GenBank/DDBJ databases">
        <title>Finished genome of Dactylococcopsis salina PCC 8305.</title>
        <authorList>
            <consortium name="US DOE Joint Genome Institute"/>
            <person name="Gugger M."/>
            <person name="Coursin T."/>
            <person name="Rippka R."/>
            <person name="Tandeau De Marsac N."/>
            <person name="Huntemann M."/>
            <person name="Wei C.-L."/>
            <person name="Han J."/>
            <person name="Detter J.C."/>
            <person name="Han C."/>
            <person name="Tapia R."/>
            <person name="Daligault H."/>
            <person name="Chen A."/>
            <person name="Krypides N."/>
            <person name="Mavromatis K."/>
            <person name="Markowitz V."/>
            <person name="Szeto E."/>
            <person name="Ivanova N."/>
            <person name="Ovchinnikova G."/>
            <person name="Pagani I."/>
            <person name="Pati A."/>
            <person name="Goodwin L."/>
            <person name="Peters L."/>
            <person name="Pitluck S."/>
            <person name="Woyke T."/>
            <person name="Kerfeld C."/>
        </authorList>
    </citation>
    <scope>NUCLEOTIDE SEQUENCE [LARGE SCALE GENOMIC DNA]</scope>
    <source>
        <strain evidence="10">PCC 8305</strain>
    </source>
</reference>
<feature type="transmembrane region" description="Helical" evidence="8">
    <location>
        <begin position="534"/>
        <end position="555"/>
    </location>
</feature>
<dbReference type="InterPro" id="IPR011864">
    <property type="entry name" value="Phosphate_PstC"/>
</dbReference>
<organism evidence="10 11">
    <name type="scientific">Dactylococcopsis salina (strain PCC 8305)</name>
    <name type="common">Myxobactron salinum</name>
    <dbReference type="NCBI Taxonomy" id="13035"/>
    <lineage>
        <taxon>Bacteria</taxon>
        <taxon>Bacillati</taxon>
        <taxon>Cyanobacteriota</taxon>
        <taxon>Cyanophyceae</taxon>
        <taxon>Nodosilineales</taxon>
        <taxon>Cymatolegaceae</taxon>
        <taxon>Dactylococcopsis</taxon>
    </lineage>
</organism>
<evidence type="ECO:0000256" key="1">
    <source>
        <dbReference type="ARBA" id="ARBA00004651"/>
    </source>
</evidence>
<dbReference type="GO" id="GO:0005315">
    <property type="term" value="F:phosphate transmembrane transporter activity"/>
    <property type="evidence" value="ECO:0007669"/>
    <property type="project" value="InterPro"/>
</dbReference>
<dbReference type="OrthoDB" id="9785113at2"/>
<evidence type="ECO:0000313" key="11">
    <source>
        <dbReference type="Proteomes" id="UP000010482"/>
    </source>
</evidence>
<dbReference type="Pfam" id="PF00528">
    <property type="entry name" value="BPD_transp_1"/>
    <property type="match status" value="2"/>
</dbReference>
<feature type="domain" description="ABC transmembrane type-1" evidence="9">
    <location>
        <begin position="90"/>
        <end position="302"/>
    </location>
</feature>
<keyword evidence="5 8" id="KW-0812">Transmembrane</keyword>
<gene>
    <name evidence="10" type="ORF">Dacsa_3114</name>
</gene>
<dbReference type="PROSITE" id="PS50928">
    <property type="entry name" value="ABC_TM1"/>
    <property type="match status" value="2"/>
</dbReference>
<dbReference type="CDD" id="cd06261">
    <property type="entry name" value="TM_PBP2"/>
    <property type="match status" value="2"/>
</dbReference>
<dbReference type="InterPro" id="IPR035906">
    <property type="entry name" value="MetI-like_sf"/>
</dbReference>
<keyword evidence="7 8" id="KW-0472">Membrane</keyword>
<evidence type="ECO:0000256" key="8">
    <source>
        <dbReference type="SAM" id="Phobius"/>
    </source>
</evidence>
<feature type="transmembrane region" description="Helical" evidence="8">
    <location>
        <begin position="490"/>
        <end position="513"/>
    </location>
</feature>
<dbReference type="HOGENOM" id="CLU_023674_1_0_3"/>
<evidence type="ECO:0000313" key="10">
    <source>
        <dbReference type="EMBL" id="AFZ51642.1"/>
    </source>
</evidence>
<protein>
    <submittedName>
        <fullName evidence="10">Phosphate ABC transporter, permease protein PstA/phosphate ABC transporter, permease protein PstC</fullName>
    </submittedName>
</protein>
<accession>K9YYT1</accession>
<dbReference type="eggNOG" id="COG0573">
    <property type="taxonomic scope" value="Bacteria"/>
</dbReference>
<keyword evidence="11" id="KW-1185">Reference proteome</keyword>
<evidence type="ECO:0000256" key="3">
    <source>
        <dbReference type="ARBA" id="ARBA00022448"/>
    </source>
</evidence>
<dbReference type="InterPro" id="IPR000515">
    <property type="entry name" value="MetI-like"/>
</dbReference>
<proteinExistence type="inferred from homology"/>
<dbReference type="SUPFAM" id="SSF161098">
    <property type="entry name" value="MetI-like"/>
    <property type="match status" value="2"/>
</dbReference>
<evidence type="ECO:0000259" key="9">
    <source>
        <dbReference type="PROSITE" id="PS50928"/>
    </source>
</evidence>
<dbReference type="STRING" id="13035.Dacsa_3114"/>
<dbReference type="RefSeq" id="WP_015230621.1">
    <property type="nucleotide sequence ID" value="NC_019780.1"/>
</dbReference>
<dbReference type="NCBIfam" id="TIGR00974">
    <property type="entry name" value="3a0107s02c"/>
    <property type="match status" value="1"/>
</dbReference>
<evidence type="ECO:0000256" key="4">
    <source>
        <dbReference type="ARBA" id="ARBA00022475"/>
    </source>
</evidence>
<keyword evidence="3" id="KW-0813">Transport</keyword>
<dbReference type="EMBL" id="CP003944">
    <property type="protein sequence ID" value="AFZ51642.1"/>
    <property type="molecule type" value="Genomic_DNA"/>
</dbReference>
<comment type="similarity">
    <text evidence="2">Belongs to the binding-protein-dependent transport system permease family. CysTW subfamily.</text>
</comment>
<dbReference type="Gene3D" id="1.10.3720.10">
    <property type="entry name" value="MetI-like"/>
    <property type="match status" value="2"/>
</dbReference>
<keyword evidence="4" id="KW-1003">Cell membrane</keyword>
<dbReference type="Proteomes" id="UP000010482">
    <property type="component" value="Chromosome"/>
</dbReference>
<dbReference type="NCBIfam" id="TIGR02138">
    <property type="entry name" value="phosphate_pstC"/>
    <property type="match status" value="1"/>
</dbReference>
<dbReference type="GO" id="GO:0005886">
    <property type="term" value="C:plasma membrane"/>
    <property type="evidence" value="ECO:0007669"/>
    <property type="project" value="UniProtKB-SubCell"/>
</dbReference>
<dbReference type="GO" id="GO:0035435">
    <property type="term" value="P:phosphate ion transmembrane transport"/>
    <property type="evidence" value="ECO:0007669"/>
    <property type="project" value="InterPro"/>
</dbReference>
<name>K9YYT1_DACS8</name>